<protein>
    <submittedName>
        <fullName evidence="1">Uncharacterized protein</fullName>
    </submittedName>
</protein>
<accession>A0A521CHC1</accession>
<keyword evidence="2" id="KW-1185">Reference proteome</keyword>
<dbReference type="AlphaFoldDB" id="A0A521CHC1"/>
<proteinExistence type="predicted"/>
<evidence type="ECO:0000313" key="2">
    <source>
        <dbReference type="Proteomes" id="UP000319014"/>
    </source>
</evidence>
<reference evidence="1 2" key="1">
    <citation type="submission" date="2017-05" db="EMBL/GenBank/DDBJ databases">
        <authorList>
            <person name="Varghese N."/>
            <person name="Submissions S."/>
        </authorList>
    </citation>
    <scope>NUCLEOTIDE SEQUENCE [LARGE SCALE GENOMIC DNA]</scope>
    <source>
        <strain evidence="1 2">DSM 100094</strain>
    </source>
</reference>
<name>A0A521CHC1_9RHOB</name>
<sequence length="135" mass="14962">MWSLQSDWHRSLLISGPDASEEIELQTDTGWWRGSNLYVHKSGVYVLHEGQGGCTYFTISPPAFVAGNGISCEKSGGPLQLEPAVAQVTGAEASKSQFYADLFYIGRFEETSQGGRRIRFIDVAEQREIELPDTM</sequence>
<evidence type="ECO:0000313" key="1">
    <source>
        <dbReference type="EMBL" id="SMO58812.1"/>
    </source>
</evidence>
<gene>
    <name evidence="1" type="ORF">SAMN06265221_104314</name>
</gene>
<dbReference type="EMBL" id="FXTK01000004">
    <property type="protein sequence ID" value="SMO58812.1"/>
    <property type="molecule type" value="Genomic_DNA"/>
</dbReference>
<dbReference type="Proteomes" id="UP000319014">
    <property type="component" value="Unassembled WGS sequence"/>
</dbReference>
<organism evidence="1 2">
    <name type="scientific">Paracoccus laeviglucosivorans</name>
    <dbReference type="NCBI Taxonomy" id="1197861"/>
    <lineage>
        <taxon>Bacteria</taxon>
        <taxon>Pseudomonadati</taxon>
        <taxon>Pseudomonadota</taxon>
        <taxon>Alphaproteobacteria</taxon>
        <taxon>Rhodobacterales</taxon>
        <taxon>Paracoccaceae</taxon>
        <taxon>Paracoccus</taxon>
    </lineage>
</organism>